<evidence type="ECO:0000313" key="3">
    <source>
        <dbReference type="EMBL" id="CAA0806021.1"/>
    </source>
</evidence>
<evidence type="ECO:0000256" key="1">
    <source>
        <dbReference type="SAM" id="Coils"/>
    </source>
</evidence>
<sequence>INFLNKWGNNFSKNVVQDKKTSMPLSKSDSQRVEKDQCRECRGFGHFQYECANLKKKNKSLKATWEDSDEEGTDEPSLHTNNLAVHTLVKKFMCLTTSHAPTKFEESLKEIDASEDEADQNVCVDPVHLLAMEKCAQASEALQKLQNEVFRLSRANKVLNEQASASTATKECELDTAKARTCILESSVKLAKQKGLEKAQTIECLRTELFSTQKLLAEQNQEIMLLKNEVDRLMNEHASMESKLKANSAELNRTAEFVRKLNKGKAYLNELLSLGKQYGDLTGIGYTGREDIPESSTGTSNTKHTGL</sequence>
<name>A0A9N7R130_STRHE</name>
<dbReference type="Gene3D" id="4.10.60.10">
    <property type="entry name" value="Zinc finger, CCHC-type"/>
    <property type="match status" value="1"/>
</dbReference>
<evidence type="ECO:0000256" key="2">
    <source>
        <dbReference type="SAM" id="MobiDB-lite"/>
    </source>
</evidence>
<comment type="caution">
    <text evidence="3">The sequence shown here is derived from an EMBL/GenBank/DDBJ whole genome shotgun (WGS) entry which is preliminary data.</text>
</comment>
<feature type="region of interest" description="Disordered" evidence="2">
    <location>
        <begin position="288"/>
        <end position="307"/>
    </location>
</feature>
<proteinExistence type="predicted"/>
<feature type="non-terminal residue" evidence="3">
    <location>
        <position position="307"/>
    </location>
</feature>
<dbReference type="AlphaFoldDB" id="A0A9N7R130"/>
<keyword evidence="4" id="KW-1185">Reference proteome</keyword>
<reference evidence="3" key="1">
    <citation type="submission" date="2019-12" db="EMBL/GenBank/DDBJ databases">
        <authorList>
            <person name="Scholes J."/>
        </authorList>
    </citation>
    <scope>NUCLEOTIDE SEQUENCE</scope>
</reference>
<dbReference type="GO" id="GO:0008270">
    <property type="term" value="F:zinc ion binding"/>
    <property type="evidence" value="ECO:0007669"/>
    <property type="project" value="InterPro"/>
</dbReference>
<dbReference type="InterPro" id="IPR036875">
    <property type="entry name" value="Znf_CCHC_sf"/>
</dbReference>
<accession>A0A9N7R130</accession>
<dbReference type="Proteomes" id="UP001153555">
    <property type="component" value="Unassembled WGS sequence"/>
</dbReference>
<gene>
    <name evidence="3" type="ORF">SHERM_00925</name>
</gene>
<feature type="coiled-coil region" evidence="1">
    <location>
        <begin position="216"/>
        <end position="250"/>
    </location>
</feature>
<organism evidence="3 4">
    <name type="scientific">Striga hermonthica</name>
    <name type="common">Purple witchweed</name>
    <name type="synonym">Buchnera hermonthica</name>
    <dbReference type="NCBI Taxonomy" id="68872"/>
    <lineage>
        <taxon>Eukaryota</taxon>
        <taxon>Viridiplantae</taxon>
        <taxon>Streptophyta</taxon>
        <taxon>Embryophyta</taxon>
        <taxon>Tracheophyta</taxon>
        <taxon>Spermatophyta</taxon>
        <taxon>Magnoliopsida</taxon>
        <taxon>eudicotyledons</taxon>
        <taxon>Gunneridae</taxon>
        <taxon>Pentapetalae</taxon>
        <taxon>asterids</taxon>
        <taxon>lamiids</taxon>
        <taxon>Lamiales</taxon>
        <taxon>Orobanchaceae</taxon>
        <taxon>Buchnereae</taxon>
        <taxon>Striga</taxon>
    </lineage>
</organism>
<feature type="coiled-coil region" evidence="1">
    <location>
        <begin position="128"/>
        <end position="162"/>
    </location>
</feature>
<keyword evidence="1" id="KW-0175">Coiled coil</keyword>
<dbReference type="SUPFAM" id="SSF57756">
    <property type="entry name" value="Retrovirus zinc finger-like domains"/>
    <property type="match status" value="1"/>
</dbReference>
<dbReference type="GO" id="GO:0003676">
    <property type="term" value="F:nucleic acid binding"/>
    <property type="evidence" value="ECO:0007669"/>
    <property type="project" value="InterPro"/>
</dbReference>
<feature type="compositionally biased region" description="Polar residues" evidence="2">
    <location>
        <begin position="294"/>
        <end position="307"/>
    </location>
</feature>
<feature type="non-terminal residue" evidence="3">
    <location>
        <position position="1"/>
    </location>
</feature>
<evidence type="ECO:0000313" key="4">
    <source>
        <dbReference type="Proteomes" id="UP001153555"/>
    </source>
</evidence>
<dbReference type="EMBL" id="CACSLK010000214">
    <property type="protein sequence ID" value="CAA0806021.1"/>
    <property type="molecule type" value="Genomic_DNA"/>
</dbReference>
<protein>
    <submittedName>
        <fullName evidence="3">Uncharacterized protein</fullName>
    </submittedName>
</protein>